<accession>A0A9J6FUW6</accession>
<dbReference type="EMBL" id="JABSTR010000003">
    <property type="protein sequence ID" value="KAH9365876.1"/>
    <property type="molecule type" value="Genomic_DNA"/>
</dbReference>
<proteinExistence type="predicted"/>
<keyword evidence="3" id="KW-1185">Reference proteome</keyword>
<keyword evidence="1" id="KW-0677">Repeat</keyword>
<dbReference type="OMA" id="WFAVMDT"/>
<dbReference type="OrthoDB" id="6485197at2759"/>
<organism evidence="2 3">
    <name type="scientific">Haemaphysalis longicornis</name>
    <name type="common">Bush tick</name>
    <dbReference type="NCBI Taxonomy" id="44386"/>
    <lineage>
        <taxon>Eukaryota</taxon>
        <taxon>Metazoa</taxon>
        <taxon>Ecdysozoa</taxon>
        <taxon>Arthropoda</taxon>
        <taxon>Chelicerata</taxon>
        <taxon>Arachnida</taxon>
        <taxon>Acari</taxon>
        <taxon>Parasitiformes</taxon>
        <taxon>Ixodida</taxon>
        <taxon>Ixodoidea</taxon>
        <taxon>Ixodidae</taxon>
        <taxon>Haemaphysalinae</taxon>
        <taxon>Haemaphysalis</taxon>
    </lineage>
</organism>
<evidence type="ECO:0000313" key="2">
    <source>
        <dbReference type="EMBL" id="KAH9365876.1"/>
    </source>
</evidence>
<comment type="caution">
    <text evidence="2">The sequence shown here is derived from an EMBL/GenBank/DDBJ whole genome shotgun (WGS) entry which is preliminary data.</text>
</comment>
<gene>
    <name evidence="2" type="ORF">HPB48_022864</name>
</gene>
<dbReference type="AlphaFoldDB" id="A0A9J6FUW6"/>
<name>A0A9J6FUW6_HAELO</name>
<evidence type="ECO:0008006" key="4">
    <source>
        <dbReference type="Google" id="ProtNLM"/>
    </source>
</evidence>
<dbReference type="InterPro" id="IPR052201">
    <property type="entry name" value="LRR-containing_regulator"/>
</dbReference>
<dbReference type="Proteomes" id="UP000821853">
    <property type="component" value="Unassembled WGS sequence"/>
</dbReference>
<dbReference type="SUPFAM" id="SSF52047">
    <property type="entry name" value="RNI-like"/>
    <property type="match status" value="1"/>
</dbReference>
<protein>
    <recommendedName>
        <fullName evidence="4">Nlr family card domain protein</fullName>
    </recommendedName>
</protein>
<dbReference type="InterPro" id="IPR032675">
    <property type="entry name" value="LRR_dom_sf"/>
</dbReference>
<evidence type="ECO:0000313" key="3">
    <source>
        <dbReference type="Proteomes" id="UP000821853"/>
    </source>
</evidence>
<reference evidence="2 3" key="1">
    <citation type="journal article" date="2020" name="Cell">
        <title>Large-Scale Comparative Analyses of Tick Genomes Elucidate Their Genetic Diversity and Vector Capacities.</title>
        <authorList>
            <consortium name="Tick Genome and Microbiome Consortium (TIGMIC)"/>
            <person name="Jia N."/>
            <person name="Wang J."/>
            <person name="Shi W."/>
            <person name="Du L."/>
            <person name="Sun Y."/>
            <person name="Zhan W."/>
            <person name="Jiang J.F."/>
            <person name="Wang Q."/>
            <person name="Zhang B."/>
            <person name="Ji P."/>
            <person name="Bell-Sakyi L."/>
            <person name="Cui X.M."/>
            <person name="Yuan T.T."/>
            <person name="Jiang B.G."/>
            <person name="Yang W.F."/>
            <person name="Lam T.T."/>
            <person name="Chang Q.C."/>
            <person name="Ding S.J."/>
            <person name="Wang X.J."/>
            <person name="Zhu J.G."/>
            <person name="Ruan X.D."/>
            <person name="Zhao L."/>
            <person name="Wei J.T."/>
            <person name="Ye R.Z."/>
            <person name="Que T.C."/>
            <person name="Du C.H."/>
            <person name="Zhou Y.H."/>
            <person name="Cheng J.X."/>
            <person name="Dai P.F."/>
            <person name="Guo W.B."/>
            <person name="Han X.H."/>
            <person name="Huang E.J."/>
            <person name="Li L.F."/>
            <person name="Wei W."/>
            <person name="Gao Y.C."/>
            <person name="Liu J.Z."/>
            <person name="Shao H.Z."/>
            <person name="Wang X."/>
            <person name="Wang C.C."/>
            <person name="Yang T.C."/>
            <person name="Huo Q.B."/>
            <person name="Li W."/>
            <person name="Chen H.Y."/>
            <person name="Chen S.E."/>
            <person name="Zhou L.G."/>
            <person name="Ni X.B."/>
            <person name="Tian J.H."/>
            <person name="Sheng Y."/>
            <person name="Liu T."/>
            <person name="Pan Y.S."/>
            <person name="Xia L.Y."/>
            <person name="Li J."/>
            <person name="Zhao F."/>
            <person name="Cao W.C."/>
        </authorList>
    </citation>
    <scope>NUCLEOTIDE SEQUENCE [LARGE SCALE GENOMIC DNA]</scope>
    <source>
        <strain evidence="2">HaeL-2018</strain>
    </source>
</reference>
<dbReference type="PANTHER" id="PTHR24111:SF0">
    <property type="entry name" value="LEUCINE-RICH REPEAT-CONTAINING PROTEIN"/>
    <property type="match status" value="1"/>
</dbReference>
<dbReference type="Gene3D" id="3.80.10.10">
    <property type="entry name" value="Ribonuclease Inhibitor"/>
    <property type="match status" value="1"/>
</dbReference>
<dbReference type="VEuPathDB" id="VectorBase:HLOH_041457"/>
<dbReference type="PANTHER" id="PTHR24111">
    <property type="entry name" value="LEUCINE-RICH REPEAT-CONTAINING PROTEIN 34"/>
    <property type="match status" value="1"/>
</dbReference>
<sequence length="653" mass="71793">MASGEACDEKSFAQRRTRRKYILKTLTARDRHDDPDLFTGLHGNRAENMPGRSRVSIWNELPLPRPATASELSGGQGQLALVAAETRFLPKPTKEERTQAAALVYWLLTTHRCVASVDISVFDGHDQLICHAIGSLKIRQNLFTFVAFLGHVEELECTTSLDRADRLFGGCVGVPLKELSANGTVKELSIHDSLADCSTFEEYLRCATNLTSLSVSTGLSPRKGALKQILAGLVENTSITDVTLEDFIVEFKTFLGALFFSEPSSNYRLWVAALDENRALEEVTLPVGILRPQEWEAVLRAVSTNGSIKRVTLQVDNVLQCSGLPEMCRVIRESGTDGKVLLRSCVTNDIDVLSCQASTAAVIWGQFVFRQRSSFESVASPSLLQSHHVAEVGRTASDFGGELASALADYISSTDTLQKLSLQSWGQGASASWKIIVQSLSQNASIRKLQLFANTVGRDNAEGFADLVNASRTIYKLSFNVLNPYEVGAFVRRLSKAVRDNYTLLNIVIHGEVPKNSAENWFTVRETARHNTGLVALASQFVAGCRRDGYCAQALELVSSHTAIVKEITELASVTEKEASSMVQKSLADIASMLAFMQKAGVVKSKLECHPREDKQLQLDDLNEDCLRLVRSYLKINDVRGIVQRPGQLTSEM</sequence>
<evidence type="ECO:0000256" key="1">
    <source>
        <dbReference type="ARBA" id="ARBA00022737"/>
    </source>
</evidence>